<dbReference type="InterPro" id="IPR006675">
    <property type="entry name" value="HDIG_dom"/>
</dbReference>
<dbReference type="SUPFAM" id="SSF109604">
    <property type="entry name" value="HD-domain/PDEase-like"/>
    <property type="match status" value="1"/>
</dbReference>
<keyword evidence="2" id="KW-0808">Transferase</keyword>
<name>A0A660LEC5_9ACTN</name>
<dbReference type="CDD" id="cd00077">
    <property type="entry name" value="HDc"/>
    <property type="match status" value="1"/>
</dbReference>
<dbReference type="PANTHER" id="PTHR43155:SF2">
    <property type="entry name" value="CYCLIC DI-GMP PHOSPHODIESTERASE PA4108"/>
    <property type="match status" value="1"/>
</dbReference>
<protein>
    <submittedName>
        <fullName evidence="2">Putative nucleotidyltransferase with HDIG domain</fullName>
    </submittedName>
</protein>
<comment type="caution">
    <text evidence="2">The sequence shown here is derived from an EMBL/GenBank/DDBJ whole genome shotgun (WGS) entry which is preliminary data.</text>
</comment>
<dbReference type="GO" id="GO:0016740">
    <property type="term" value="F:transferase activity"/>
    <property type="evidence" value="ECO:0007669"/>
    <property type="project" value="UniProtKB-KW"/>
</dbReference>
<dbReference type="PROSITE" id="PS51832">
    <property type="entry name" value="HD_GYP"/>
    <property type="match status" value="1"/>
</dbReference>
<gene>
    <name evidence="2" type="ORF">C8N24_2406</name>
</gene>
<keyword evidence="3" id="KW-1185">Reference proteome</keyword>
<evidence type="ECO:0000313" key="2">
    <source>
        <dbReference type="EMBL" id="RKQ92555.1"/>
    </source>
</evidence>
<organism evidence="2 3">
    <name type="scientific">Solirubrobacter pauli</name>
    <dbReference type="NCBI Taxonomy" id="166793"/>
    <lineage>
        <taxon>Bacteria</taxon>
        <taxon>Bacillati</taxon>
        <taxon>Actinomycetota</taxon>
        <taxon>Thermoleophilia</taxon>
        <taxon>Solirubrobacterales</taxon>
        <taxon>Solirubrobacteraceae</taxon>
        <taxon>Solirubrobacter</taxon>
    </lineage>
</organism>
<dbReference type="InterPro" id="IPR037522">
    <property type="entry name" value="HD_GYP_dom"/>
</dbReference>
<reference evidence="2 3" key="1">
    <citation type="submission" date="2018-10" db="EMBL/GenBank/DDBJ databases">
        <title>Genomic Encyclopedia of Archaeal and Bacterial Type Strains, Phase II (KMG-II): from individual species to whole genera.</title>
        <authorList>
            <person name="Goeker M."/>
        </authorList>
    </citation>
    <scope>NUCLEOTIDE SEQUENCE [LARGE SCALE GENOMIC DNA]</scope>
    <source>
        <strain evidence="2 3">DSM 14954</strain>
    </source>
</reference>
<dbReference type="EMBL" id="RBIL01000001">
    <property type="protein sequence ID" value="RKQ92555.1"/>
    <property type="molecule type" value="Genomic_DNA"/>
</dbReference>
<dbReference type="NCBIfam" id="TIGR00277">
    <property type="entry name" value="HDIG"/>
    <property type="match status" value="1"/>
</dbReference>
<dbReference type="OrthoDB" id="9802066at2"/>
<dbReference type="PANTHER" id="PTHR43155">
    <property type="entry name" value="CYCLIC DI-GMP PHOSPHODIESTERASE PA4108-RELATED"/>
    <property type="match status" value="1"/>
</dbReference>
<dbReference type="RefSeq" id="WP_121250245.1">
    <property type="nucleotide sequence ID" value="NZ_RBIL01000001.1"/>
</dbReference>
<dbReference type="AlphaFoldDB" id="A0A660LEC5"/>
<dbReference type="InterPro" id="IPR003607">
    <property type="entry name" value="HD/PDEase_dom"/>
</dbReference>
<dbReference type="SMART" id="SM00471">
    <property type="entry name" value="HDc"/>
    <property type="match status" value="1"/>
</dbReference>
<proteinExistence type="predicted"/>
<dbReference type="Pfam" id="PF13487">
    <property type="entry name" value="HD_5"/>
    <property type="match status" value="1"/>
</dbReference>
<sequence>MPTIWTLKRDKTTREPLPQLDPVAGVLLAMLTQRVPAAGRHAAAVSHYAGELARAAGLTAEERTVVRTAGLLHDLGTLAFRDHLLFERRELEPGERELVERHPVDGVRLMLRLPGMRAVAEAVLSHHERYDGDGYPNGLAGEWIPLSGRILAVAEVYDTLTAPDGYRLALPADLALHELGLVAGSQLDPALVELFVTRVLPAGEAAHAARIAELAAQLDD</sequence>
<dbReference type="Gene3D" id="1.10.3210.10">
    <property type="entry name" value="Hypothetical protein af1432"/>
    <property type="match status" value="1"/>
</dbReference>
<evidence type="ECO:0000313" key="3">
    <source>
        <dbReference type="Proteomes" id="UP000278962"/>
    </source>
</evidence>
<dbReference type="Proteomes" id="UP000278962">
    <property type="component" value="Unassembled WGS sequence"/>
</dbReference>
<feature type="domain" description="HD-GYP" evidence="1">
    <location>
        <begin position="16"/>
        <end position="211"/>
    </location>
</feature>
<accession>A0A660LEC5</accession>
<evidence type="ECO:0000259" key="1">
    <source>
        <dbReference type="PROSITE" id="PS51832"/>
    </source>
</evidence>